<comment type="similarity">
    <text evidence="1">Belongs to the short-chain dehydrogenases/reductases (SDR) family.</text>
</comment>
<dbReference type="PANTHER" id="PTHR42879">
    <property type="entry name" value="3-OXOACYL-(ACYL-CARRIER-PROTEIN) REDUCTASE"/>
    <property type="match status" value="1"/>
</dbReference>
<dbReference type="EMBL" id="JAGGKV010000015">
    <property type="protein sequence ID" value="MBP1965607.1"/>
    <property type="molecule type" value="Genomic_DNA"/>
</dbReference>
<dbReference type="InterPro" id="IPR036291">
    <property type="entry name" value="NAD(P)-bd_dom_sf"/>
</dbReference>
<dbReference type="Proteomes" id="UP001519344">
    <property type="component" value="Unassembled WGS sequence"/>
</dbReference>
<protein>
    <submittedName>
        <fullName evidence="2">NAD(P)-dependent dehydrogenase (Short-subunit alcohol dehydrogenase family)</fullName>
    </submittedName>
</protein>
<sequence>MSKSIFITNGQHAFNQLIATRMLSIGHRVVMHIEDSEEGMSYTRSLESEAAQRLHIVNGMPSEETEYAAMMEEAISVLGGLDVMIHGNEMLDEEKLFEDMPDVLGERIPAIFERIFLWNKSAVSHMIKRKSGKIVFPIIYDTLYYDQYPSSPIINHGKISMMKCLSRECSAFRIDVNVMTFGYHDADFEKSEKKERQRKLEIYGLKPVMKPMSEMLAMLDFIIDAPNSLIGGQNFEIGIGVETNL</sequence>
<comment type="caution">
    <text evidence="2">The sequence shown here is derived from an EMBL/GenBank/DDBJ whole genome shotgun (WGS) entry which is preliminary data.</text>
</comment>
<dbReference type="Gene3D" id="3.40.50.720">
    <property type="entry name" value="NAD(P)-binding Rossmann-like Domain"/>
    <property type="match status" value="1"/>
</dbReference>
<dbReference type="InterPro" id="IPR050259">
    <property type="entry name" value="SDR"/>
</dbReference>
<organism evidence="2 3">
    <name type="scientific">Paenibacillus aceris</name>
    <dbReference type="NCBI Taxonomy" id="869555"/>
    <lineage>
        <taxon>Bacteria</taxon>
        <taxon>Bacillati</taxon>
        <taxon>Bacillota</taxon>
        <taxon>Bacilli</taxon>
        <taxon>Bacillales</taxon>
        <taxon>Paenibacillaceae</taxon>
        <taxon>Paenibacillus</taxon>
    </lineage>
</organism>
<keyword evidence="3" id="KW-1185">Reference proteome</keyword>
<dbReference type="InterPro" id="IPR002347">
    <property type="entry name" value="SDR_fam"/>
</dbReference>
<reference evidence="2 3" key="1">
    <citation type="submission" date="2021-03" db="EMBL/GenBank/DDBJ databases">
        <title>Genomic Encyclopedia of Type Strains, Phase IV (KMG-IV): sequencing the most valuable type-strain genomes for metagenomic binning, comparative biology and taxonomic classification.</title>
        <authorList>
            <person name="Goeker M."/>
        </authorList>
    </citation>
    <scope>NUCLEOTIDE SEQUENCE [LARGE SCALE GENOMIC DNA]</scope>
    <source>
        <strain evidence="2 3">DSM 24950</strain>
    </source>
</reference>
<proteinExistence type="inferred from homology"/>
<dbReference type="Pfam" id="PF00106">
    <property type="entry name" value="adh_short"/>
    <property type="match status" value="1"/>
</dbReference>
<gene>
    <name evidence="2" type="ORF">J2Z65_004852</name>
</gene>
<name>A0ABS4I3W3_9BACL</name>
<evidence type="ECO:0000313" key="2">
    <source>
        <dbReference type="EMBL" id="MBP1965607.1"/>
    </source>
</evidence>
<dbReference type="SUPFAM" id="SSF51735">
    <property type="entry name" value="NAD(P)-binding Rossmann-fold domains"/>
    <property type="match status" value="1"/>
</dbReference>
<evidence type="ECO:0000256" key="1">
    <source>
        <dbReference type="ARBA" id="ARBA00006484"/>
    </source>
</evidence>
<evidence type="ECO:0000313" key="3">
    <source>
        <dbReference type="Proteomes" id="UP001519344"/>
    </source>
</evidence>
<accession>A0ABS4I3W3</accession>
<dbReference type="PANTHER" id="PTHR42879:SF2">
    <property type="entry name" value="3-OXOACYL-[ACYL-CARRIER-PROTEIN] REDUCTASE FABG"/>
    <property type="match status" value="1"/>
</dbReference>
<dbReference type="RefSeq" id="WP_167059316.1">
    <property type="nucleotide sequence ID" value="NZ_JAAOZR010000023.1"/>
</dbReference>